<name>G0TV66_TRYVY</name>
<dbReference type="GO" id="GO:0005730">
    <property type="term" value="C:nucleolus"/>
    <property type="evidence" value="ECO:0007669"/>
    <property type="project" value="TreeGrafter"/>
</dbReference>
<feature type="region of interest" description="Disordered" evidence="1">
    <location>
        <begin position="124"/>
        <end position="150"/>
    </location>
</feature>
<proteinExistence type="predicted"/>
<accession>G0TV66</accession>
<feature type="compositionally biased region" description="Polar residues" evidence="1">
    <location>
        <begin position="264"/>
        <end position="274"/>
    </location>
</feature>
<feature type="compositionally biased region" description="Acidic residues" evidence="1">
    <location>
        <begin position="139"/>
        <end position="150"/>
    </location>
</feature>
<dbReference type="PANTHER" id="PTHR14490:SF5">
    <property type="entry name" value="PROTEIN KRI1 HOMOLOG"/>
    <property type="match status" value="1"/>
</dbReference>
<organism evidence="2">
    <name type="scientific">Trypanosoma vivax (strain Y486)</name>
    <dbReference type="NCBI Taxonomy" id="1055687"/>
    <lineage>
        <taxon>Eukaryota</taxon>
        <taxon>Discoba</taxon>
        <taxon>Euglenozoa</taxon>
        <taxon>Kinetoplastea</taxon>
        <taxon>Metakinetoplastina</taxon>
        <taxon>Trypanosomatida</taxon>
        <taxon>Trypanosomatidae</taxon>
        <taxon>Trypanosoma</taxon>
        <taxon>Duttonella</taxon>
    </lineage>
</organism>
<gene>
    <name evidence="2" type="ORF">TVY486_0500420</name>
</gene>
<feature type="region of interest" description="Disordered" evidence="1">
    <location>
        <begin position="359"/>
        <end position="383"/>
    </location>
</feature>
<feature type="region of interest" description="Disordered" evidence="1">
    <location>
        <begin position="262"/>
        <end position="281"/>
    </location>
</feature>
<dbReference type="VEuPathDB" id="TriTrypDB:TvY486_0500420"/>
<dbReference type="EMBL" id="HE573021">
    <property type="protein sequence ID" value="CCC47832.1"/>
    <property type="molecule type" value="Genomic_DNA"/>
</dbReference>
<dbReference type="GO" id="GO:0030686">
    <property type="term" value="C:90S preribosome"/>
    <property type="evidence" value="ECO:0007669"/>
    <property type="project" value="TreeGrafter"/>
</dbReference>
<dbReference type="AlphaFoldDB" id="G0TV66"/>
<dbReference type="Pfam" id="PF05178">
    <property type="entry name" value="Kri1"/>
    <property type="match status" value="1"/>
</dbReference>
<evidence type="ECO:0008006" key="3">
    <source>
        <dbReference type="Google" id="ProtNLM"/>
    </source>
</evidence>
<dbReference type="GO" id="GO:0000447">
    <property type="term" value="P:endonucleolytic cleavage in ITS1 to separate SSU-rRNA from 5.8S rRNA and LSU-rRNA from tricistronic rRNA transcript (SSU-rRNA, 5.8S rRNA, LSU-rRNA)"/>
    <property type="evidence" value="ECO:0007669"/>
    <property type="project" value="TreeGrafter"/>
</dbReference>
<feature type="compositionally biased region" description="Polar residues" evidence="1">
    <location>
        <begin position="124"/>
        <end position="138"/>
    </location>
</feature>
<evidence type="ECO:0000256" key="1">
    <source>
        <dbReference type="SAM" id="MobiDB-lite"/>
    </source>
</evidence>
<dbReference type="PANTHER" id="PTHR14490">
    <property type="entry name" value="ZINC FINGER, ZZ TYPE"/>
    <property type="match status" value="1"/>
</dbReference>
<sequence>MFNASACKERHNPHASVPLVVQEIRSKKSVSSFGDGTVDVCTLSGRDREESDGNSSLSIQTGSKRLTARCKVTQGKANDGEENKSIKRTCILDEVDDESDGIRINKQYAAKYDEVKRRKELRQLTQKYGDNAHGVNSSTDEEDEEDEEDDGAVLLTESKELSFAKAFLAIRRAVAAAHAEDKREKTTGEAVNAAGPDLLSSELSFFPSIEEQMRENAEVFAKAMRAKRQQRKKFTLADEYRRGITNSAEDGGVENVDVAERQRNLGNSRIQPNSAHERELRDSFLKSVAESDPSFFVQPANPPASDERGDVLRSEAKELLADAFVIGSEAKGYAPLMDNADDAFLRDFFVEELWKPENNRKGKKTTSSSQKQGDPGDKINTAVSSESDCDLYTGEEGSNYAALAELARAEEDEHFYADAAIWEREYQERAYRHLDEEAEHVQSFPRAIGEHATGLLRKTVQSSRKEARLRRVQRLREVREQQLAELRRLKTLKRQEIEAQRALIASVAGITRRDGYDSSGKVPSKGVGSIGRGCDDAALKRIMAIWSEKDLDEEFDPKKFDSKMAQIFDDEYYDEQNVDEEEMAYFEDEEDSVEDEGGEVGQFQEKSACSEGKSLRICSTHHEADASRLTKEDRQNDAFFVDADRELLYPSVTMHESVAPEQNQRERIERMVFEHHPAVADKEEVLPQLQATLKAKEEEYFQLHHESTLHGGAIKTRF</sequence>
<dbReference type="InterPro" id="IPR018034">
    <property type="entry name" value="Kri1"/>
</dbReference>
<feature type="non-terminal residue" evidence="2">
    <location>
        <position position="718"/>
    </location>
</feature>
<reference evidence="2" key="1">
    <citation type="journal article" date="2012" name="Proc. Natl. Acad. Sci. U.S.A.">
        <title>Antigenic diversity is generated by distinct evolutionary mechanisms in African trypanosome species.</title>
        <authorList>
            <person name="Jackson A.P."/>
            <person name="Berry A."/>
            <person name="Aslett M."/>
            <person name="Allison H.C."/>
            <person name="Burton P."/>
            <person name="Vavrova-Anderson J."/>
            <person name="Brown R."/>
            <person name="Browne H."/>
            <person name="Corton N."/>
            <person name="Hauser H."/>
            <person name="Gamble J."/>
            <person name="Gilderthorp R."/>
            <person name="Marcello L."/>
            <person name="McQuillan J."/>
            <person name="Otto T.D."/>
            <person name="Quail M.A."/>
            <person name="Sanders M.J."/>
            <person name="van Tonder A."/>
            <person name="Ginger M.L."/>
            <person name="Field M.C."/>
            <person name="Barry J.D."/>
            <person name="Hertz-Fowler C."/>
            <person name="Berriman M."/>
        </authorList>
    </citation>
    <scope>NUCLEOTIDE SEQUENCE</scope>
    <source>
        <strain evidence="2">Y486</strain>
    </source>
</reference>
<protein>
    <recommendedName>
        <fullName evidence="3">Kri1-like C-terminal domain-containing protein</fullName>
    </recommendedName>
</protein>
<evidence type="ECO:0000313" key="2">
    <source>
        <dbReference type="EMBL" id="CCC47832.1"/>
    </source>
</evidence>